<reference evidence="1 2" key="1">
    <citation type="submission" date="2020-06" db="EMBL/GenBank/DDBJ databases">
        <authorList>
            <person name="Criscuolo A."/>
        </authorList>
    </citation>
    <scope>NUCLEOTIDE SEQUENCE [LARGE SCALE GENOMIC DNA]</scope>
    <source>
        <strain evidence="2">CIP 110025</strain>
    </source>
</reference>
<dbReference type="PROSITE" id="PS51257">
    <property type="entry name" value="PROKAR_LIPOPROTEIN"/>
    <property type="match status" value="1"/>
</dbReference>
<proteinExistence type="predicted"/>
<evidence type="ECO:0000313" key="2">
    <source>
        <dbReference type="Proteomes" id="UP000556700"/>
    </source>
</evidence>
<dbReference type="Proteomes" id="UP000556700">
    <property type="component" value="Unassembled WGS sequence"/>
</dbReference>
<protein>
    <recommendedName>
        <fullName evidence="3">Lipoprotein</fullName>
    </recommendedName>
</protein>
<dbReference type="RefSeq" id="WP_157505869.1">
    <property type="nucleotide sequence ID" value="NZ_CAIJDO010000099.1"/>
</dbReference>
<evidence type="ECO:0000313" key="1">
    <source>
        <dbReference type="EMBL" id="CAD0002943.1"/>
    </source>
</evidence>
<name>A0A6V6YU37_9FLAO</name>
<organism evidence="1 2">
    <name type="scientific">Flavobacterium chungangense</name>
    <dbReference type="NCBI Taxonomy" id="554283"/>
    <lineage>
        <taxon>Bacteria</taxon>
        <taxon>Pseudomonadati</taxon>
        <taxon>Bacteroidota</taxon>
        <taxon>Flavobacteriia</taxon>
        <taxon>Flavobacteriales</taxon>
        <taxon>Flavobacteriaceae</taxon>
        <taxon>Flavobacterium</taxon>
    </lineage>
</organism>
<sequence>MKKVFILFFMCTTFISCNSQTDLETLKFDKPIPEDIKKIKDVEKDDNGTYGLKSYRTIELDHFKFGEISFSKYAVPNGYDDAYSDIYVHVDNFEQNNYLGFSISLANDQEGIALLNYLKKKLGKAEERTNGLDKGITFVWELKESKQWVLLEQNTKNTRDRKKYVRTEVTIVKQGTRMLNSKNPEWLTILENFKGPDAKKN</sequence>
<comment type="caution">
    <text evidence="1">The sequence shown here is derived from an EMBL/GenBank/DDBJ whole genome shotgun (WGS) entry which is preliminary data.</text>
</comment>
<dbReference type="AlphaFoldDB" id="A0A6V6YU37"/>
<accession>A0A6V6YU37</accession>
<gene>
    <name evidence="1" type="ORF">FLACHUCJ7_01144</name>
</gene>
<evidence type="ECO:0008006" key="3">
    <source>
        <dbReference type="Google" id="ProtNLM"/>
    </source>
</evidence>
<dbReference type="EMBL" id="CAIJDO010000099">
    <property type="protein sequence ID" value="CAD0002943.1"/>
    <property type="molecule type" value="Genomic_DNA"/>
</dbReference>
<keyword evidence="2" id="KW-1185">Reference proteome</keyword>